<comment type="subunit">
    <text evidence="7">The complex is composed of two ATP-binding proteins (WtpC), two transmembrane proteins (WtpB) and a solute-binding protein (WtpA).</text>
</comment>
<evidence type="ECO:0000256" key="9">
    <source>
        <dbReference type="ARBA" id="ARBA00041133"/>
    </source>
</evidence>
<reference evidence="15 16" key="1">
    <citation type="journal article" date="2019" name="Int. J. Syst. Evol. Microbiol.">
        <title>The Global Catalogue of Microorganisms (GCM) 10K type strain sequencing project: providing services to taxonomists for standard genome sequencing and annotation.</title>
        <authorList>
            <consortium name="The Broad Institute Genomics Platform"/>
            <consortium name="The Broad Institute Genome Sequencing Center for Infectious Disease"/>
            <person name="Wu L."/>
            <person name="Ma J."/>
        </authorList>
    </citation>
    <scope>NUCLEOTIDE SEQUENCE [LARGE SCALE GENOMIC DNA]</scope>
    <source>
        <strain evidence="15 16">WLHS5</strain>
    </source>
</reference>
<dbReference type="PANTHER" id="PTHR43117:SF4">
    <property type="entry name" value="OSMOPROTECTANT IMPORT ATP-BINDING PROTEIN OSMV"/>
    <property type="match status" value="1"/>
</dbReference>
<evidence type="ECO:0000313" key="15">
    <source>
        <dbReference type="EMBL" id="MFC4542453.1"/>
    </source>
</evidence>
<comment type="similarity">
    <text evidence="6">Belongs to the ABC transporter superfamily. Sulfate/tungstate importer (TC 3.A.1.6) family.</text>
</comment>
<dbReference type="Pfam" id="PF00571">
    <property type="entry name" value="CBS"/>
    <property type="match status" value="1"/>
</dbReference>
<dbReference type="AlphaFoldDB" id="A0ABD5PPT5"/>
<proteinExistence type="inferred from homology"/>
<dbReference type="SMART" id="SM00382">
    <property type="entry name" value="AAA"/>
    <property type="match status" value="1"/>
</dbReference>
<dbReference type="SMART" id="SM00116">
    <property type="entry name" value="CBS"/>
    <property type="match status" value="1"/>
</dbReference>
<evidence type="ECO:0000256" key="12">
    <source>
        <dbReference type="PROSITE-ProRule" id="PRU00703"/>
    </source>
</evidence>
<dbReference type="InterPro" id="IPR046342">
    <property type="entry name" value="CBS_dom_sf"/>
</dbReference>
<name>A0ABD5PPT5_9EURY</name>
<dbReference type="GO" id="GO:0005524">
    <property type="term" value="F:ATP binding"/>
    <property type="evidence" value="ECO:0007669"/>
    <property type="project" value="UniProtKB-KW"/>
</dbReference>
<dbReference type="InterPro" id="IPR000644">
    <property type="entry name" value="CBS_dom"/>
</dbReference>
<comment type="subcellular location">
    <subcellularLocation>
        <location evidence="1">Cell membrane</location>
    </subcellularLocation>
</comment>
<comment type="catalytic activity">
    <reaction evidence="10">
        <text>tungstate(in) + ATP + H2O = tungstate(out) + ADP + phosphate + H(+)</text>
        <dbReference type="Rhea" id="RHEA:35027"/>
        <dbReference type="ChEBI" id="CHEBI:15377"/>
        <dbReference type="ChEBI" id="CHEBI:15378"/>
        <dbReference type="ChEBI" id="CHEBI:30616"/>
        <dbReference type="ChEBI" id="CHEBI:43474"/>
        <dbReference type="ChEBI" id="CHEBI:46502"/>
        <dbReference type="ChEBI" id="CHEBI:456216"/>
        <dbReference type="EC" id="7.3.2.6"/>
    </reaction>
</comment>
<dbReference type="Gene3D" id="3.40.50.300">
    <property type="entry name" value="P-loop containing nucleotide triphosphate hydrolases"/>
    <property type="match status" value="1"/>
</dbReference>
<dbReference type="PROSITE" id="PS00211">
    <property type="entry name" value="ABC_TRANSPORTER_1"/>
    <property type="match status" value="1"/>
</dbReference>
<evidence type="ECO:0000256" key="8">
    <source>
        <dbReference type="ARBA" id="ARBA00039025"/>
    </source>
</evidence>
<evidence type="ECO:0000256" key="4">
    <source>
        <dbReference type="ARBA" id="ARBA00022741"/>
    </source>
</evidence>
<feature type="domain" description="ABC transporter" evidence="13">
    <location>
        <begin position="2"/>
        <end position="237"/>
    </location>
</feature>
<keyword evidence="2" id="KW-0813">Transport</keyword>
<evidence type="ECO:0000256" key="11">
    <source>
        <dbReference type="ARBA" id="ARBA00057369"/>
    </source>
</evidence>
<dbReference type="SUPFAM" id="SSF54631">
    <property type="entry name" value="CBS-domain pair"/>
    <property type="match status" value="1"/>
</dbReference>
<dbReference type="InterPro" id="IPR027417">
    <property type="entry name" value="P-loop_NTPase"/>
</dbReference>
<dbReference type="SUPFAM" id="SSF52540">
    <property type="entry name" value="P-loop containing nucleoside triphosphate hydrolases"/>
    <property type="match status" value="1"/>
</dbReference>
<dbReference type="PROSITE" id="PS51371">
    <property type="entry name" value="CBS"/>
    <property type="match status" value="1"/>
</dbReference>
<evidence type="ECO:0000259" key="14">
    <source>
        <dbReference type="PROSITE" id="PS51371"/>
    </source>
</evidence>
<dbReference type="InterPro" id="IPR017871">
    <property type="entry name" value="ABC_transporter-like_CS"/>
</dbReference>
<evidence type="ECO:0000256" key="6">
    <source>
        <dbReference type="ARBA" id="ARBA00038307"/>
    </source>
</evidence>
<dbReference type="Proteomes" id="UP001595898">
    <property type="component" value="Unassembled WGS sequence"/>
</dbReference>
<dbReference type="Gene3D" id="3.10.580.10">
    <property type="entry name" value="CBS-domain"/>
    <property type="match status" value="1"/>
</dbReference>
<dbReference type="PANTHER" id="PTHR43117">
    <property type="entry name" value="OSMOPROTECTANT IMPORT ATP-BINDING PROTEIN OSMV"/>
    <property type="match status" value="1"/>
</dbReference>
<comment type="caution">
    <text evidence="15">The sequence shown here is derived from an EMBL/GenBank/DDBJ whole genome shotgun (WGS) entry which is preliminary data.</text>
</comment>
<dbReference type="FunFam" id="3.40.50.300:FF:000425">
    <property type="entry name" value="Probable ABC transporter, ATP-binding subunit"/>
    <property type="match status" value="1"/>
</dbReference>
<dbReference type="GO" id="GO:1901238">
    <property type="term" value="F:ABC-type tungstate transporter activity"/>
    <property type="evidence" value="ECO:0007669"/>
    <property type="project" value="UniProtKB-EC"/>
</dbReference>
<dbReference type="EMBL" id="JBHSFA010000005">
    <property type="protein sequence ID" value="MFC4542453.1"/>
    <property type="molecule type" value="Genomic_DNA"/>
</dbReference>
<evidence type="ECO:0000313" key="16">
    <source>
        <dbReference type="Proteomes" id="UP001595898"/>
    </source>
</evidence>
<evidence type="ECO:0000256" key="5">
    <source>
        <dbReference type="ARBA" id="ARBA00022840"/>
    </source>
</evidence>
<comment type="function">
    <text evidence="11">Part of the ABC transporter complex WtpABC involved in molybdate/tungstate import. Responsible for energy coupling to the transport system.</text>
</comment>
<organism evidence="15 16">
    <name type="scientific">Halosolutus amylolyticus</name>
    <dbReference type="NCBI Taxonomy" id="2932267"/>
    <lineage>
        <taxon>Archaea</taxon>
        <taxon>Methanobacteriati</taxon>
        <taxon>Methanobacteriota</taxon>
        <taxon>Stenosarchaea group</taxon>
        <taxon>Halobacteria</taxon>
        <taxon>Halobacteriales</taxon>
        <taxon>Natrialbaceae</taxon>
        <taxon>Halosolutus</taxon>
    </lineage>
</organism>
<dbReference type="Pfam" id="PF00005">
    <property type="entry name" value="ABC_tran"/>
    <property type="match status" value="1"/>
</dbReference>
<gene>
    <name evidence="15" type="ORF">ACFO5R_11010</name>
</gene>
<keyword evidence="3" id="KW-0500">Molybdenum</keyword>
<evidence type="ECO:0000256" key="3">
    <source>
        <dbReference type="ARBA" id="ARBA00022505"/>
    </source>
</evidence>
<keyword evidence="4" id="KW-0547">Nucleotide-binding</keyword>
<dbReference type="InterPro" id="IPR003593">
    <property type="entry name" value="AAA+_ATPase"/>
</dbReference>
<feature type="domain" description="CBS" evidence="14">
    <location>
        <begin position="278"/>
        <end position="335"/>
    </location>
</feature>
<sequence length="338" mass="37596">MIEFDDVTKVYPDGTVAIENVSFEVEEGTTTVLVGPSGCGKTTTMKLVNRLEDPTEGTVYFDGSDVQQQDKIELRRSIGYVIQEIGLFDHMTVGENVATVPKLLDWDRERIDDRVDELLELMDLPPESYRDQYPPELSGGQRQRVGVARALAADPDVLLMDEPFGALDPITRENLQDEFLEIQKQINTTILFVTHSVEEALKMGDRIAVFDVGELVRYDEPRNILEDPGSEFVADFIGSDRMLKLLQVTHVEEIYQTEVASAHEDIVDVVENGSDGEVAPDVVPVRPEESAQVAFSRIMQAETEAIPVVDDGEVVGVVTEERIREETAGPKLTDTEVA</sequence>
<evidence type="ECO:0000256" key="10">
    <source>
        <dbReference type="ARBA" id="ARBA00047936"/>
    </source>
</evidence>
<keyword evidence="12" id="KW-0129">CBS domain</keyword>
<evidence type="ECO:0000256" key="1">
    <source>
        <dbReference type="ARBA" id="ARBA00004236"/>
    </source>
</evidence>
<accession>A0ABD5PPT5</accession>
<evidence type="ECO:0000256" key="7">
    <source>
        <dbReference type="ARBA" id="ARBA00038781"/>
    </source>
</evidence>
<keyword evidence="5 15" id="KW-0067">ATP-binding</keyword>
<dbReference type="InterPro" id="IPR003439">
    <property type="entry name" value="ABC_transporter-like_ATP-bd"/>
</dbReference>
<evidence type="ECO:0000256" key="2">
    <source>
        <dbReference type="ARBA" id="ARBA00022448"/>
    </source>
</evidence>
<protein>
    <recommendedName>
        <fullName evidence="9">Molybdate/tungstate import ATP-binding protein WtpC</fullName>
        <ecNumber evidence="8">7.3.2.6</ecNumber>
    </recommendedName>
</protein>
<dbReference type="PROSITE" id="PS50893">
    <property type="entry name" value="ABC_TRANSPORTER_2"/>
    <property type="match status" value="1"/>
</dbReference>
<dbReference type="GO" id="GO:0005886">
    <property type="term" value="C:plasma membrane"/>
    <property type="evidence" value="ECO:0007669"/>
    <property type="project" value="UniProtKB-SubCell"/>
</dbReference>
<dbReference type="EC" id="7.3.2.6" evidence="8"/>
<keyword evidence="16" id="KW-1185">Reference proteome</keyword>
<evidence type="ECO:0000259" key="13">
    <source>
        <dbReference type="PROSITE" id="PS50893"/>
    </source>
</evidence>
<dbReference type="RefSeq" id="WP_250141850.1">
    <property type="nucleotide sequence ID" value="NZ_JALIQP010000004.1"/>
</dbReference>